<proteinExistence type="predicted"/>
<dbReference type="SUPFAM" id="SSF46689">
    <property type="entry name" value="Homeodomain-like"/>
    <property type="match status" value="1"/>
</dbReference>
<dbReference type="PANTHER" id="PTHR43479:SF7">
    <property type="entry name" value="TETR-FAMILY TRANSCRIPTIONAL REGULATOR"/>
    <property type="match status" value="1"/>
</dbReference>
<evidence type="ECO:0000313" key="5">
    <source>
        <dbReference type="Proteomes" id="UP000198558"/>
    </source>
</evidence>
<evidence type="ECO:0000256" key="1">
    <source>
        <dbReference type="ARBA" id="ARBA00023125"/>
    </source>
</evidence>
<dbReference type="Pfam" id="PF00440">
    <property type="entry name" value="TetR_N"/>
    <property type="match status" value="1"/>
</dbReference>
<accession>A0A1I0GLQ1</accession>
<keyword evidence="5" id="KW-1185">Reference proteome</keyword>
<feature type="domain" description="HTH tetR-type" evidence="3">
    <location>
        <begin position="5"/>
        <end position="65"/>
    </location>
</feature>
<dbReference type="InterPro" id="IPR050624">
    <property type="entry name" value="HTH-type_Tx_Regulator"/>
</dbReference>
<organism evidence="4 5">
    <name type="scientific">Thomasclavelia cocleata</name>
    <dbReference type="NCBI Taxonomy" id="69824"/>
    <lineage>
        <taxon>Bacteria</taxon>
        <taxon>Bacillati</taxon>
        <taxon>Bacillota</taxon>
        <taxon>Erysipelotrichia</taxon>
        <taxon>Erysipelotrichales</taxon>
        <taxon>Coprobacillaceae</taxon>
        <taxon>Thomasclavelia</taxon>
    </lineage>
</organism>
<evidence type="ECO:0000259" key="3">
    <source>
        <dbReference type="PROSITE" id="PS50977"/>
    </source>
</evidence>
<reference evidence="5" key="1">
    <citation type="submission" date="2016-10" db="EMBL/GenBank/DDBJ databases">
        <authorList>
            <person name="Varghese N."/>
            <person name="Submissions S."/>
        </authorList>
    </citation>
    <scope>NUCLEOTIDE SEQUENCE [LARGE SCALE GENOMIC DNA]</scope>
    <source>
        <strain evidence="5">DSM 1551</strain>
    </source>
</reference>
<dbReference type="OrthoDB" id="9810250at2"/>
<dbReference type="Proteomes" id="UP000198558">
    <property type="component" value="Unassembled WGS sequence"/>
</dbReference>
<gene>
    <name evidence="4" type="ORF">SAMN04489758_13210</name>
</gene>
<keyword evidence="4" id="KW-0808">Transferase</keyword>
<sequence>MSDSLITKRALAKTLKELCQYRNFEKISINDLTNKCGLNRQTFYYHFQDKYDLLQWLYYDELFANIENIITFDNWDQCLLKVLVKIHQEKEFYINTINTNEQYFYQDLFNLAQKCFYDAITKLDSNYSVSTQEKNFFSEFYAYGISGTVLHWIKTNMKIEPVKLAQKLKKIATQSEIFAANLLKN</sequence>
<feature type="DNA-binding region" description="H-T-H motif" evidence="2">
    <location>
        <begin position="28"/>
        <end position="47"/>
    </location>
</feature>
<dbReference type="EMBL" id="FOIN01000032">
    <property type="protein sequence ID" value="SET71948.1"/>
    <property type="molecule type" value="Genomic_DNA"/>
</dbReference>
<dbReference type="InterPro" id="IPR039532">
    <property type="entry name" value="TetR_C_Firmicutes"/>
</dbReference>
<dbReference type="Pfam" id="PF14278">
    <property type="entry name" value="TetR_C_8"/>
    <property type="match status" value="1"/>
</dbReference>
<name>A0A1I0GLQ1_9FIRM</name>
<dbReference type="GO" id="GO:0016301">
    <property type="term" value="F:kinase activity"/>
    <property type="evidence" value="ECO:0007669"/>
    <property type="project" value="UniProtKB-KW"/>
</dbReference>
<dbReference type="InterPro" id="IPR001647">
    <property type="entry name" value="HTH_TetR"/>
</dbReference>
<dbReference type="Gene3D" id="1.10.357.10">
    <property type="entry name" value="Tetracycline Repressor, domain 2"/>
    <property type="match status" value="1"/>
</dbReference>
<dbReference type="AlphaFoldDB" id="A0A1I0GLQ1"/>
<dbReference type="PANTHER" id="PTHR43479">
    <property type="entry name" value="ACREF/ENVCD OPERON REPRESSOR-RELATED"/>
    <property type="match status" value="1"/>
</dbReference>
<evidence type="ECO:0000313" key="4">
    <source>
        <dbReference type="EMBL" id="SET71948.1"/>
    </source>
</evidence>
<keyword evidence="4" id="KW-0418">Kinase</keyword>
<dbReference type="PROSITE" id="PS50977">
    <property type="entry name" value="HTH_TETR_2"/>
    <property type="match status" value="1"/>
</dbReference>
<evidence type="ECO:0000256" key="2">
    <source>
        <dbReference type="PROSITE-ProRule" id="PRU00335"/>
    </source>
</evidence>
<protein>
    <submittedName>
        <fullName evidence="4">Probable dihydroxyacetone kinase regulator</fullName>
    </submittedName>
</protein>
<dbReference type="InterPro" id="IPR009057">
    <property type="entry name" value="Homeodomain-like_sf"/>
</dbReference>
<dbReference type="GeneID" id="78289075"/>
<dbReference type="RefSeq" id="WP_092355468.1">
    <property type="nucleotide sequence ID" value="NZ_FOIN01000032.1"/>
</dbReference>
<dbReference type="GO" id="GO:0003677">
    <property type="term" value="F:DNA binding"/>
    <property type="evidence" value="ECO:0007669"/>
    <property type="project" value="UniProtKB-UniRule"/>
</dbReference>
<keyword evidence="1 2" id="KW-0238">DNA-binding</keyword>